<dbReference type="PANTHER" id="PTHR46732:SF8">
    <property type="entry name" value="ATP-DEPENDENT PROTEASE LA (LON) DOMAIN PROTEIN"/>
    <property type="match status" value="1"/>
</dbReference>
<name>A0A286GUE7_9PROT</name>
<dbReference type="Pfam" id="PF02190">
    <property type="entry name" value="LON_substr_bdg"/>
    <property type="match status" value="1"/>
</dbReference>
<evidence type="ECO:0000313" key="3">
    <source>
        <dbReference type="Proteomes" id="UP000219621"/>
    </source>
</evidence>
<dbReference type="PROSITE" id="PS51787">
    <property type="entry name" value="LON_N"/>
    <property type="match status" value="1"/>
</dbReference>
<dbReference type="InterPro" id="IPR015947">
    <property type="entry name" value="PUA-like_sf"/>
</dbReference>
<dbReference type="AlphaFoldDB" id="A0A286GUE7"/>
<accession>A0A286GUE7</accession>
<evidence type="ECO:0000259" key="1">
    <source>
        <dbReference type="PROSITE" id="PS51787"/>
    </source>
</evidence>
<feature type="domain" description="Lon N-terminal" evidence="1">
    <location>
        <begin position="18"/>
        <end position="213"/>
    </location>
</feature>
<dbReference type="Gene3D" id="2.30.130.40">
    <property type="entry name" value="LON domain-like"/>
    <property type="match status" value="1"/>
</dbReference>
<keyword evidence="3" id="KW-1185">Reference proteome</keyword>
<evidence type="ECO:0000313" key="2">
    <source>
        <dbReference type="EMBL" id="SOD99110.1"/>
    </source>
</evidence>
<dbReference type="PANTHER" id="PTHR46732">
    <property type="entry name" value="ATP-DEPENDENT PROTEASE LA (LON) DOMAIN PROTEIN"/>
    <property type="match status" value="1"/>
</dbReference>
<organism evidence="2 3">
    <name type="scientific">Caenispirillum bisanense</name>
    <dbReference type="NCBI Taxonomy" id="414052"/>
    <lineage>
        <taxon>Bacteria</taxon>
        <taxon>Pseudomonadati</taxon>
        <taxon>Pseudomonadota</taxon>
        <taxon>Alphaproteobacteria</taxon>
        <taxon>Rhodospirillales</taxon>
        <taxon>Novispirillaceae</taxon>
        <taxon>Caenispirillum</taxon>
    </lineage>
</organism>
<gene>
    <name evidence="2" type="ORF">SAMN05421508_108223</name>
</gene>
<dbReference type="SUPFAM" id="SSF88697">
    <property type="entry name" value="PUA domain-like"/>
    <property type="match status" value="1"/>
</dbReference>
<proteinExistence type="predicted"/>
<dbReference type="SMART" id="SM00464">
    <property type="entry name" value="LON"/>
    <property type="match status" value="1"/>
</dbReference>
<sequence length="224" mass="24645">MTMPGPFHPRREDLPDVVPIFPLAEVLLLPSGRLPLNIFEPRYLNMVLDALGGGRMIGMVLPLDNGPLQPGRDRPQVFSVGCAGRISAFSETDDGRILLTLTGVCRFGVGKELPLHRGYRRVEAQWGDFVQDLELPGDISLNRERVMAALKAFSARHRMQIDPQIVGALTPLNLVTSLAMLCPFSPVERQALLEADSPQERADTLVTLLEMGAFDRGLPPASRQ</sequence>
<dbReference type="InterPro" id="IPR046336">
    <property type="entry name" value="Lon_prtase_N_sf"/>
</dbReference>
<protein>
    <recommendedName>
        <fullName evidence="1">Lon N-terminal domain-containing protein</fullName>
    </recommendedName>
</protein>
<dbReference type="EMBL" id="OCNJ01000008">
    <property type="protein sequence ID" value="SOD99110.1"/>
    <property type="molecule type" value="Genomic_DNA"/>
</dbReference>
<dbReference type="OrthoDB" id="9806457at2"/>
<dbReference type="Proteomes" id="UP000219621">
    <property type="component" value="Unassembled WGS sequence"/>
</dbReference>
<dbReference type="InterPro" id="IPR003111">
    <property type="entry name" value="Lon_prtase_N"/>
</dbReference>
<reference evidence="2 3" key="1">
    <citation type="submission" date="2017-09" db="EMBL/GenBank/DDBJ databases">
        <authorList>
            <person name="Ehlers B."/>
            <person name="Leendertz F.H."/>
        </authorList>
    </citation>
    <scope>NUCLEOTIDE SEQUENCE [LARGE SCALE GENOMIC DNA]</scope>
    <source>
        <strain evidence="2 3">USBA 140</strain>
    </source>
</reference>